<dbReference type="SFLD" id="SFLDG01129">
    <property type="entry name" value="C1.5:_HAD__Beta-PGM__Phosphata"/>
    <property type="match status" value="1"/>
</dbReference>
<dbReference type="InterPro" id="IPR006439">
    <property type="entry name" value="HAD-SF_hydro_IA"/>
</dbReference>
<evidence type="ECO:0000313" key="1">
    <source>
        <dbReference type="EMBL" id="MCC2130810.1"/>
    </source>
</evidence>
<dbReference type="Proteomes" id="UP001199319">
    <property type="component" value="Unassembled WGS sequence"/>
</dbReference>
<dbReference type="SUPFAM" id="SSF56784">
    <property type="entry name" value="HAD-like"/>
    <property type="match status" value="1"/>
</dbReference>
<comment type="caution">
    <text evidence="1">The sequence shown here is derived from an EMBL/GenBank/DDBJ whole genome shotgun (WGS) entry which is preliminary data.</text>
</comment>
<dbReference type="NCBIfam" id="TIGR01549">
    <property type="entry name" value="HAD-SF-IA-v1"/>
    <property type="match status" value="1"/>
</dbReference>
<dbReference type="SFLD" id="SFLDG01135">
    <property type="entry name" value="C1.5.6:_HAD__Beta-PGM__Phospha"/>
    <property type="match status" value="1"/>
</dbReference>
<dbReference type="EMBL" id="JAJEPW010000072">
    <property type="protein sequence ID" value="MCC2130810.1"/>
    <property type="molecule type" value="Genomic_DNA"/>
</dbReference>
<sequence>MKYQAILFDMDGTLLDTLTDMQAAVNYILEKYGYPTRTLEEVRRFVGNGAGPLIHRALPQGVDPDREAEILADYRAYYQAHNCVETRPYDGIGPLLERLRQAGVRTAVVSNKPDRTTRTLAARFFPELDGAMGQREGIASKPAPDMVRAALDQLHAAPEETLYVGDSEVDVATARNAGLDMIGVAWGFRGRAALEAAGAPLVADTPEQLLDMLQ</sequence>
<reference evidence="1" key="1">
    <citation type="submission" date="2021-10" db="EMBL/GenBank/DDBJ databases">
        <title>Anaerobic single-cell dispensing facilitates the cultivation of human gut bacteria.</title>
        <authorList>
            <person name="Afrizal A."/>
        </authorList>
    </citation>
    <scope>NUCLEOTIDE SEQUENCE</scope>
    <source>
        <strain evidence="1">CLA-AA-H272</strain>
    </source>
</reference>
<protein>
    <submittedName>
        <fullName evidence="1">HAD family hydrolase</fullName>
    </submittedName>
</protein>
<dbReference type="Gene3D" id="1.10.150.240">
    <property type="entry name" value="Putative phosphatase, domain 2"/>
    <property type="match status" value="1"/>
</dbReference>
<accession>A0AAE3AI98</accession>
<dbReference type="Pfam" id="PF13419">
    <property type="entry name" value="HAD_2"/>
    <property type="match status" value="1"/>
</dbReference>
<dbReference type="NCBIfam" id="TIGR01509">
    <property type="entry name" value="HAD-SF-IA-v3"/>
    <property type="match status" value="1"/>
</dbReference>
<dbReference type="SFLD" id="SFLDS00003">
    <property type="entry name" value="Haloacid_Dehalogenase"/>
    <property type="match status" value="1"/>
</dbReference>
<dbReference type="InterPro" id="IPR023198">
    <property type="entry name" value="PGP-like_dom2"/>
</dbReference>
<evidence type="ECO:0000313" key="2">
    <source>
        <dbReference type="Proteomes" id="UP001199319"/>
    </source>
</evidence>
<dbReference type="InterPro" id="IPR050155">
    <property type="entry name" value="HAD-like_hydrolase_sf"/>
</dbReference>
<dbReference type="GO" id="GO:0005829">
    <property type="term" value="C:cytosol"/>
    <property type="evidence" value="ECO:0007669"/>
    <property type="project" value="TreeGrafter"/>
</dbReference>
<dbReference type="InterPro" id="IPR023214">
    <property type="entry name" value="HAD_sf"/>
</dbReference>
<proteinExistence type="predicted"/>
<dbReference type="GO" id="GO:0008967">
    <property type="term" value="F:phosphoglycolate phosphatase activity"/>
    <property type="evidence" value="ECO:0007669"/>
    <property type="project" value="TreeGrafter"/>
</dbReference>
<keyword evidence="2" id="KW-1185">Reference proteome</keyword>
<dbReference type="AlphaFoldDB" id="A0AAE3AI98"/>
<dbReference type="PANTHER" id="PTHR43434:SF1">
    <property type="entry name" value="PHOSPHOGLYCOLATE PHOSPHATASE"/>
    <property type="match status" value="1"/>
</dbReference>
<organism evidence="1 2">
    <name type="scientific">Brotocaccenecus cirricatena</name>
    <dbReference type="NCBI Taxonomy" id="3064195"/>
    <lineage>
        <taxon>Bacteria</taxon>
        <taxon>Bacillati</taxon>
        <taxon>Bacillota</taxon>
        <taxon>Clostridia</taxon>
        <taxon>Eubacteriales</taxon>
        <taxon>Oscillospiraceae</taxon>
        <taxon>Brotocaccenecus</taxon>
    </lineage>
</organism>
<dbReference type="PANTHER" id="PTHR43434">
    <property type="entry name" value="PHOSPHOGLYCOLATE PHOSPHATASE"/>
    <property type="match status" value="1"/>
</dbReference>
<dbReference type="Gene3D" id="3.40.50.1000">
    <property type="entry name" value="HAD superfamily/HAD-like"/>
    <property type="match status" value="1"/>
</dbReference>
<gene>
    <name evidence="1" type="ORF">LKD37_15075</name>
</gene>
<dbReference type="InterPro" id="IPR036412">
    <property type="entry name" value="HAD-like_sf"/>
</dbReference>
<name>A0AAE3AI98_9FIRM</name>
<dbReference type="InterPro" id="IPR041492">
    <property type="entry name" value="HAD_2"/>
</dbReference>
<dbReference type="GO" id="GO:0006281">
    <property type="term" value="P:DNA repair"/>
    <property type="evidence" value="ECO:0007669"/>
    <property type="project" value="TreeGrafter"/>
</dbReference>
<keyword evidence="1" id="KW-0378">Hydrolase</keyword>
<dbReference type="RefSeq" id="WP_302929940.1">
    <property type="nucleotide sequence ID" value="NZ_JAJEPW010000072.1"/>
</dbReference>